<name>A0A2Z6QDT0_9GLOM</name>
<accession>A0A2Z6QDT0</accession>
<reference evidence="3 4" key="1">
    <citation type="submission" date="2017-11" db="EMBL/GenBank/DDBJ databases">
        <title>The genome of Rhizophagus clarus HR1 reveals common genetic basis of auxotrophy among arbuscular mycorrhizal fungi.</title>
        <authorList>
            <person name="Kobayashi Y."/>
        </authorList>
    </citation>
    <scope>NUCLEOTIDE SEQUENCE [LARGE SCALE GENOMIC DNA]</scope>
    <source>
        <strain evidence="3 4">HR1</strain>
    </source>
</reference>
<dbReference type="Pfam" id="PF08238">
    <property type="entry name" value="Sel1"/>
    <property type="match status" value="8"/>
</dbReference>
<organism evidence="3 4">
    <name type="scientific">Rhizophagus clarus</name>
    <dbReference type="NCBI Taxonomy" id="94130"/>
    <lineage>
        <taxon>Eukaryota</taxon>
        <taxon>Fungi</taxon>
        <taxon>Fungi incertae sedis</taxon>
        <taxon>Mucoromycota</taxon>
        <taxon>Glomeromycotina</taxon>
        <taxon>Glomeromycetes</taxon>
        <taxon>Glomerales</taxon>
        <taxon>Glomeraceae</taxon>
        <taxon>Rhizophagus</taxon>
    </lineage>
</organism>
<evidence type="ECO:0000313" key="3">
    <source>
        <dbReference type="EMBL" id="GBB83879.1"/>
    </source>
</evidence>
<comment type="caution">
    <text evidence="3">The sequence shown here is derived from an EMBL/GenBank/DDBJ whole genome shotgun (WGS) entry which is preliminary data.</text>
</comment>
<comment type="similarity">
    <text evidence="1">Belongs to the sel-1 family.</text>
</comment>
<dbReference type="AlphaFoldDB" id="A0A2Z6QDT0"/>
<dbReference type="InterPro" id="IPR050767">
    <property type="entry name" value="Sel1_AlgK"/>
</dbReference>
<dbReference type="PANTHER" id="PTHR11102">
    <property type="entry name" value="SEL-1-LIKE PROTEIN"/>
    <property type="match status" value="1"/>
</dbReference>
<dbReference type="SUPFAM" id="SSF81901">
    <property type="entry name" value="HCP-like"/>
    <property type="match status" value="2"/>
</dbReference>
<dbReference type="Gene3D" id="1.25.40.10">
    <property type="entry name" value="Tetratricopeptide repeat domain"/>
    <property type="match status" value="3"/>
</dbReference>
<dbReference type="EMBL" id="BEXD01000063">
    <property type="protein sequence ID" value="GBB83879.1"/>
    <property type="molecule type" value="Genomic_DNA"/>
</dbReference>
<dbReference type="Proteomes" id="UP000247702">
    <property type="component" value="Unassembled WGS sequence"/>
</dbReference>
<gene>
    <name evidence="3" type="ORF">RclHR1_10540005</name>
</gene>
<proteinExistence type="inferred from homology"/>
<feature type="domain" description="Smr" evidence="2">
    <location>
        <begin position="46"/>
        <end position="127"/>
    </location>
</feature>
<sequence length="759" mass="87662">MSYEERIKQLPISLPLHSLNSNTISANDINLFYETEKDISNGISRIDLHGYSVKDAQYRVIRAIKFFYSNQYCDTILFITGRGKHINNRGERGTLFKLFPQWLKDESISHIIDKCKPQIGAYEVTLKNKQLKSRLTLKFENLHLLAEMGLPDYQFYLSVKYYSGNGIKKDDRKAAKWFLKAAEQGLSPAQLMVGFLYMIGSGVQHDFQQGLYWYHMAARQNNPIAMRNIAFHHLTKNDYKDAKDWFCKAYEAGDACSANQIGIMYKFGIGTLCDLQKAEEWYRKSAEANDNHGKVNLGTQLLKNGNKVEGIKWIKEAAIAGLADAQLHLGEAYYLQGDVDEGKKWWLKSAMQNAGRPSGHAQLALGVLTNDSKEKLKWYQKAADNDVKIAQISLALMYRDGHCGLKKDDAKVFKLYTAAAKDTKHYGYNEKGNHCAQYHLGECYELGLLKVNKNLKKALKWYKEAAKQKSGPALMRLGIIQENNLTLTEIQEKLEGIHTLPTSKELEKVDILVFLLVYSPPTRHCSFKRATDELNESDEILGYAFFDRRKCIQVEILEPVEPVEPIETVELVELVETIEPVEPVELVETSTFARIYLRQKVISLLEKHFHLHPLIPDINGNFRSSTEIWEVSVKEICNGDLYFSSYYVNGISLEVVKRDYLPKFFRPRLDLVTYIIISRLILHHQQLDKYQRGRKVVSWRKEFKSEWISLKKKKKLMNLIWKLTNVKTWTYDILKDITNNTKDITNHNENNGLRRSNYY</sequence>
<dbReference type="Gene3D" id="3.30.1370.110">
    <property type="match status" value="1"/>
</dbReference>
<dbReference type="SUPFAM" id="SSF160443">
    <property type="entry name" value="SMR domain-like"/>
    <property type="match status" value="1"/>
</dbReference>
<evidence type="ECO:0000256" key="1">
    <source>
        <dbReference type="ARBA" id="ARBA00038101"/>
    </source>
</evidence>
<evidence type="ECO:0000259" key="2">
    <source>
        <dbReference type="PROSITE" id="PS50828"/>
    </source>
</evidence>
<dbReference type="Pfam" id="PF01713">
    <property type="entry name" value="Smr"/>
    <property type="match status" value="1"/>
</dbReference>
<protein>
    <recommendedName>
        <fullName evidence="2">Smr domain-containing protein</fullName>
    </recommendedName>
</protein>
<keyword evidence="4" id="KW-1185">Reference proteome</keyword>
<dbReference type="InterPro" id="IPR006597">
    <property type="entry name" value="Sel1-like"/>
</dbReference>
<dbReference type="InterPro" id="IPR036063">
    <property type="entry name" value="Smr_dom_sf"/>
</dbReference>
<dbReference type="SMART" id="SM00671">
    <property type="entry name" value="SEL1"/>
    <property type="match status" value="8"/>
</dbReference>
<dbReference type="PANTHER" id="PTHR11102:SF160">
    <property type="entry name" value="ERAD-ASSOCIATED E3 UBIQUITIN-PROTEIN LIGASE COMPONENT HRD3"/>
    <property type="match status" value="1"/>
</dbReference>
<dbReference type="InterPro" id="IPR002625">
    <property type="entry name" value="Smr_dom"/>
</dbReference>
<dbReference type="PROSITE" id="PS50828">
    <property type="entry name" value="SMR"/>
    <property type="match status" value="1"/>
</dbReference>
<evidence type="ECO:0000313" key="4">
    <source>
        <dbReference type="Proteomes" id="UP000247702"/>
    </source>
</evidence>
<dbReference type="InterPro" id="IPR011990">
    <property type="entry name" value="TPR-like_helical_dom_sf"/>
</dbReference>